<proteinExistence type="predicted"/>
<organism evidence="1 2">
    <name type="scientific">Pocillopora damicornis</name>
    <name type="common">Cauliflower coral</name>
    <name type="synonym">Millepora damicornis</name>
    <dbReference type="NCBI Taxonomy" id="46731"/>
    <lineage>
        <taxon>Eukaryota</taxon>
        <taxon>Metazoa</taxon>
        <taxon>Cnidaria</taxon>
        <taxon>Anthozoa</taxon>
        <taxon>Hexacorallia</taxon>
        <taxon>Scleractinia</taxon>
        <taxon>Astrocoeniina</taxon>
        <taxon>Pocilloporidae</taxon>
        <taxon>Pocillopora</taxon>
    </lineage>
</organism>
<reference evidence="1 2" key="1">
    <citation type="journal article" date="2018" name="Sci. Rep.">
        <title>Comparative analysis of the Pocillopora damicornis genome highlights role of immune system in coral evolution.</title>
        <authorList>
            <person name="Cunning R."/>
            <person name="Bay R.A."/>
            <person name="Gillette P."/>
            <person name="Baker A.C."/>
            <person name="Traylor-Knowles N."/>
        </authorList>
    </citation>
    <scope>NUCLEOTIDE SEQUENCE [LARGE SCALE GENOMIC DNA]</scope>
    <source>
        <strain evidence="1">RSMAS</strain>
        <tissue evidence="1">Whole animal</tissue>
    </source>
</reference>
<name>A0A3M6TQE2_POCDA</name>
<evidence type="ECO:0000313" key="2">
    <source>
        <dbReference type="Proteomes" id="UP000275408"/>
    </source>
</evidence>
<keyword evidence="2" id="KW-1185">Reference proteome</keyword>
<comment type="caution">
    <text evidence="1">The sequence shown here is derived from an EMBL/GenBank/DDBJ whole genome shotgun (WGS) entry which is preliminary data.</text>
</comment>
<protein>
    <submittedName>
        <fullName evidence="1">Uncharacterized protein</fullName>
    </submittedName>
</protein>
<dbReference type="AlphaFoldDB" id="A0A3M6TQE2"/>
<accession>A0A3M6TQE2</accession>
<dbReference type="EMBL" id="RCHS01003171">
    <property type="protein sequence ID" value="RMX43612.1"/>
    <property type="molecule type" value="Genomic_DNA"/>
</dbReference>
<evidence type="ECO:0000313" key="1">
    <source>
        <dbReference type="EMBL" id="RMX43612.1"/>
    </source>
</evidence>
<dbReference type="Proteomes" id="UP000275408">
    <property type="component" value="Unassembled WGS sequence"/>
</dbReference>
<gene>
    <name evidence="1" type="ORF">pdam_00021233</name>
</gene>
<sequence>MNLPSIPWAKSSTQPFFDLVNPGELDRGWHHNQQWPALRRGRGKNLKLTDGVAIKLFPPLEDEVLRDISFVTVFAGAWSRARVQRLAQRRTEVLTKGKILII</sequence>